<dbReference type="InterPro" id="IPR017871">
    <property type="entry name" value="ABC_transporter-like_CS"/>
</dbReference>
<dbReference type="RefSeq" id="WP_041494946.1">
    <property type="nucleotide sequence ID" value="NZ_AP014548.1"/>
</dbReference>
<evidence type="ECO:0000256" key="2">
    <source>
        <dbReference type="ARBA" id="ARBA00022448"/>
    </source>
</evidence>
<keyword evidence="2" id="KW-0813">Transport</keyword>
<dbReference type="PROSITE" id="PS50893">
    <property type="entry name" value="ABC_TRANSPORTER_2"/>
    <property type="match status" value="1"/>
</dbReference>
<gene>
    <name evidence="6" type="ORF">NMS_0200</name>
</gene>
<reference evidence="6 7" key="1">
    <citation type="journal article" date="2014" name="Proc. Natl. Acad. Sci. U.S.A.">
        <title>Functional characterization of flavobacteria rhodopsins reveals a unique class of light-driven chloride pump in bacteria.</title>
        <authorList>
            <person name="Yoshizawa S."/>
            <person name="Kumagai Y."/>
            <person name="Kim H."/>
            <person name="Ogura Y."/>
            <person name="Hayashi T."/>
            <person name="Iwasaki W."/>
            <person name="DeLong E.F."/>
            <person name="Kogure K."/>
        </authorList>
    </citation>
    <scope>NUCLEOTIDE SEQUENCE [LARGE SCALE GENOMIC DNA]</scope>
    <source>
        <strain evidence="6 7">S1-08</strain>
    </source>
</reference>
<feature type="domain" description="ABC transporter" evidence="5">
    <location>
        <begin position="3"/>
        <end position="233"/>
    </location>
</feature>
<dbReference type="OrthoDB" id="9801987at2"/>
<keyword evidence="4 6" id="KW-0067">ATP-binding</keyword>
<dbReference type="Gene3D" id="3.40.50.300">
    <property type="entry name" value="P-loop containing nucleotide triphosphate hydrolases"/>
    <property type="match status" value="1"/>
</dbReference>
<keyword evidence="7" id="KW-1185">Reference proteome</keyword>
<keyword evidence="3" id="KW-0547">Nucleotide-binding</keyword>
<evidence type="ECO:0000259" key="5">
    <source>
        <dbReference type="PROSITE" id="PS50893"/>
    </source>
</evidence>
<dbReference type="Pfam" id="PF00005">
    <property type="entry name" value="ABC_tran"/>
    <property type="match status" value="1"/>
</dbReference>
<dbReference type="Proteomes" id="UP000031760">
    <property type="component" value="Chromosome"/>
</dbReference>
<comment type="similarity">
    <text evidence="1">Belongs to the ABC transporter superfamily.</text>
</comment>
<dbReference type="GO" id="GO:0016887">
    <property type="term" value="F:ATP hydrolysis activity"/>
    <property type="evidence" value="ECO:0007669"/>
    <property type="project" value="InterPro"/>
</dbReference>
<sequence length="299" mass="33030">MILSLKNVSKTYDNGVKALDGVTIDIHNGMFGLLGPNGAGKSSLMRTIATLQSPDSGEIHLENLNVLEEKIEFRKTLGYLPQEFGVYPKMSAEELLHYFASLKGITNKAERNAIVEKALEVTNLSEVKHKHVAGYSGGMKQRFGIAQLLLNDPKLIIVDEPTAGLDPAERHRFLNVLREIGTNHIVIFSTHIVDDVKELCTDMAILNGGRILAHATPKELVAGLQGKIWTTVVARENIEALQKEYNVISSSFDEDNNLKVRVLADVSPSEQFTANTPTLEDVYFTTLSEDQYIAQPETV</sequence>
<evidence type="ECO:0000313" key="6">
    <source>
        <dbReference type="EMBL" id="BAO54209.1"/>
    </source>
</evidence>
<dbReference type="PANTHER" id="PTHR43335:SF2">
    <property type="entry name" value="ABC TRANSPORTER, ATP-BINDING PROTEIN"/>
    <property type="match status" value="1"/>
</dbReference>
<accession>W8VN43</accession>
<proteinExistence type="inferred from homology"/>
<protein>
    <submittedName>
        <fullName evidence="6">ABC transporter, ATP-binding protein</fullName>
    </submittedName>
</protein>
<dbReference type="STRING" id="1454201.NMS_0200"/>
<evidence type="ECO:0000256" key="4">
    <source>
        <dbReference type="ARBA" id="ARBA00022840"/>
    </source>
</evidence>
<dbReference type="GO" id="GO:0005524">
    <property type="term" value="F:ATP binding"/>
    <property type="evidence" value="ECO:0007669"/>
    <property type="project" value="UniProtKB-KW"/>
</dbReference>
<dbReference type="EMBL" id="AP014548">
    <property type="protein sequence ID" value="BAO54209.1"/>
    <property type="molecule type" value="Genomic_DNA"/>
</dbReference>
<evidence type="ECO:0000256" key="3">
    <source>
        <dbReference type="ARBA" id="ARBA00022741"/>
    </source>
</evidence>
<dbReference type="SUPFAM" id="SSF52540">
    <property type="entry name" value="P-loop containing nucleoside triphosphate hydrolases"/>
    <property type="match status" value="1"/>
</dbReference>
<evidence type="ECO:0000256" key="1">
    <source>
        <dbReference type="ARBA" id="ARBA00005417"/>
    </source>
</evidence>
<dbReference type="HOGENOM" id="CLU_000604_1_2_10"/>
<dbReference type="PROSITE" id="PS00211">
    <property type="entry name" value="ABC_TRANSPORTER_1"/>
    <property type="match status" value="1"/>
</dbReference>
<organism evidence="6 7">
    <name type="scientific">Nonlabens marinus S1-08</name>
    <dbReference type="NCBI Taxonomy" id="1454201"/>
    <lineage>
        <taxon>Bacteria</taxon>
        <taxon>Pseudomonadati</taxon>
        <taxon>Bacteroidota</taxon>
        <taxon>Flavobacteriia</taxon>
        <taxon>Flavobacteriales</taxon>
        <taxon>Flavobacteriaceae</taxon>
        <taxon>Nonlabens</taxon>
    </lineage>
</organism>
<dbReference type="InterPro" id="IPR003593">
    <property type="entry name" value="AAA+_ATPase"/>
</dbReference>
<name>W8VN43_9FLAO</name>
<evidence type="ECO:0000313" key="7">
    <source>
        <dbReference type="Proteomes" id="UP000031760"/>
    </source>
</evidence>
<dbReference type="InterPro" id="IPR027417">
    <property type="entry name" value="P-loop_NTPase"/>
</dbReference>
<dbReference type="KEGG" id="nmf:NMS_0200"/>
<dbReference type="AlphaFoldDB" id="W8VN43"/>
<dbReference type="CDD" id="cd03264">
    <property type="entry name" value="ABC_drug_resistance_like"/>
    <property type="match status" value="1"/>
</dbReference>
<dbReference type="PANTHER" id="PTHR43335">
    <property type="entry name" value="ABC TRANSPORTER, ATP-BINDING PROTEIN"/>
    <property type="match status" value="1"/>
</dbReference>
<dbReference type="SMART" id="SM00382">
    <property type="entry name" value="AAA"/>
    <property type="match status" value="1"/>
</dbReference>
<dbReference type="InterPro" id="IPR003439">
    <property type="entry name" value="ABC_transporter-like_ATP-bd"/>
</dbReference>